<evidence type="ECO:0000256" key="9">
    <source>
        <dbReference type="ARBA" id="ARBA00025162"/>
    </source>
</evidence>
<gene>
    <name evidence="10 15" type="primary">infB</name>
    <name evidence="15" type="ORF">XTPLMG730_0286</name>
</gene>
<evidence type="ECO:0000259" key="14">
    <source>
        <dbReference type="PROSITE" id="PS51722"/>
    </source>
</evidence>
<dbReference type="SUPFAM" id="SSF50447">
    <property type="entry name" value="Translation proteins"/>
    <property type="match status" value="2"/>
</dbReference>
<dbReference type="Pfam" id="PF11987">
    <property type="entry name" value="IF-2"/>
    <property type="match status" value="1"/>
</dbReference>
<dbReference type="RefSeq" id="WP_053836913.1">
    <property type="nucleotide sequence ID" value="NZ_CP076251.1"/>
</dbReference>
<evidence type="ECO:0000256" key="8">
    <source>
        <dbReference type="ARBA" id="ARBA00023134"/>
    </source>
</evidence>
<keyword evidence="5 10" id="KW-0396">Initiation factor</keyword>
<evidence type="ECO:0000256" key="12">
    <source>
        <dbReference type="RuleBase" id="RU000645"/>
    </source>
</evidence>
<dbReference type="PROSITE" id="PS51722">
    <property type="entry name" value="G_TR_2"/>
    <property type="match status" value="1"/>
</dbReference>
<dbReference type="AlphaFoldDB" id="A0A0K2ZI42"/>
<dbReference type="NCBIfam" id="TIGR00231">
    <property type="entry name" value="small_GTP"/>
    <property type="match status" value="1"/>
</dbReference>
<feature type="binding site" evidence="10">
    <location>
        <begin position="460"/>
        <end position="464"/>
    </location>
    <ligand>
        <name>GTP</name>
        <dbReference type="ChEBI" id="CHEBI:37565"/>
    </ligand>
</feature>
<dbReference type="PROSITE" id="PS01176">
    <property type="entry name" value="IF2"/>
    <property type="match status" value="1"/>
</dbReference>
<dbReference type="Pfam" id="PF03144">
    <property type="entry name" value="GTP_EFTU_D2"/>
    <property type="match status" value="1"/>
</dbReference>
<evidence type="ECO:0000256" key="11">
    <source>
        <dbReference type="RuleBase" id="RU000644"/>
    </source>
</evidence>
<dbReference type="SUPFAM" id="SSF46955">
    <property type="entry name" value="Putative DNA-binding domain"/>
    <property type="match status" value="1"/>
</dbReference>
<dbReference type="InterPro" id="IPR023115">
    <property type="entry name" value="TIF_IF2_dom3"/>
</dbReference>
<sequence length="906" mass="96693">MSQQTTIRKLAELVNTPVDKLLVQLAEAGMKFSGPDQVVTSTEKMKLLGFLRRTHGKTDKPVEEEAQAAPKKITLNRRKLQEVTVSAGRSKTTVNVEVRQKRTYVKTAEDLAAERAGMSSGGRVDDERAEILRKLEASKQRNLAEQQKLAEQDRARAEEIQRKRQAEQDARDRVEAERKAALEAESAPPAAAATPASAATPNAGAGTATATAIGAAAAPRAPRPAGAPHHPPKPAAPRSDDRNNTGNKHKTRGSHVMVAGVEDDDSTSRFAGQLHLSAADRARRSNVRGKPRGGNSGGRRQPEPSRSGGGAHGFERPTAPVVREVAIGETITVADLAQKLALKGGDVVKALFKMGVMATITQSIDHDTAALITEELGHKPVRAGSADAEDALLAHTEDEQGEKRSRPPVVTIMGHVDHGKTSLLDYIRRTKVASGEAGGITQHIGAYHVETDRGVISFLDTPGHAAFTSMRARGAKLTDIVVLVVAADDGVMPQTIEAVKHAKAAGVPLIVAVNKIDKSGADPLRVKNELLSQDVVAEEFGGDTQFVEVSAKTGAGIDTLLDAISLQAEVLELKAVFDGRASGVVIESSLDKGRGPVATVLVQQGSLKRGDYLVCGVQYGRVRALFNETGGQPAEAGPSIPVQVLGLSGVPDAGDDFVVVDDERLAKDVAQQREAKRRESRLVSSAGSRMEDIMSQLGKGEGQLSLNLVIKADVQGSVEALKQSLVALSNEQIRINVIHSGVGGITESDANSALASKATVIGFNVRADASARRIIETNGVDLRYFSIIYDVIDQVKQVASGLLGVEIREEIIGTAQVRDVFRSSKFGAVAGCMVIEGVVKRNKPIRVLRDNTVVFEGELESLRRFKENVDEVRNGTECGIGVKAYNDVKPGDQIECFERIEVQRTL</sequence>
<dbReference type="InterPro" id="IPR006847">
    <property type="entry name" value="IF2_N"/>
</dbReference>
<dbReference type="InterPro" id="IPR053905">
    <property type="entry name" value="EF-G-like_DII"/>
</dbReference>
<dbReference type="GO" id="GO:0005829">
    <property type="term" value="C:cytosol"/>
    <property type="evidence" value="ECO:0007669"/>
    <property type="project" value="TreeGrafter"/>
</dbReference>
<feature type="compositionally biased region" description="Low complexity" evidence="13">
    <location>
        <begin position="183"/>
        <end position="228"/>
    </location>
</feature>
<dbReference type="FunFam" id="2.40.30.10:FF:000054">
    <property type="entry name" value="Translation initiation factor IF-2"/>
    <property type="match status" value="1"/>
</dbReference>
<dbReference type="CDD" id="cd03702">
    <property type="entry name" value="IF2_mtIF2_II"/>
    <property type="match status" value="1"/>
</dbReference>
<dbReference type="Pfam" id="PF00009">
    <property type="entry name" value="GTP_EFTU"/>
    <property type="match status" value="1"/>
</dbReference>
<dbReference type="Gene3D" id="3.40.50.300">
    <property type="entry name" value="P-loop containing nucleotide triphosphate hydrolases"/>
    <property type="match status" value="1"/>
</dbReference>
<dbReference type="SUPFAM" id="SSF52540">
    <property type="entry name" value="P-loop containing nucleoside triphosphate hydrolases"/>
    <property type="match status" value="1"/>
</dbReference>
<dbReference type="InterPro" id="IPR044145">
    <property type="entry name" value="IF2_II"/>
</dbReference>
<dbReference type="InterPro" id="IPR015760">
    <property type="entry name" value="TIF_IF2"/>
</dbReference>
<dbReference type="PANTHER" id="PTHR43381:SF5">
    <property type="entry name" value="TR-TYPE G DOMAIN-CONTAINING PROTEIN"/>
    <property type="match status" value="1"/>
</dbReference>
<dbReference type="GO" id="GO:0005525">
    <property type="term" value="F:GTP binding"/>
    <property type="evidence" value="ECO:0007669"/>
    <property type="project" value="UniProtKB-KW"/>
</dbReference>
<keyword evidence="7 10" id="KW-0648">Protein biosynthesis</keyword>
<protein>
    <recommendedName>
        <fullName evidence="3 10">Translation initiation factor IF-2</fullName>
    </recommendedName>
</protein>
<dbReference type="InterPro" id="IPR009000">
    <property type="entry name" value="Transl_B-barrel_sf"/>
</dbReference>
<comment type="subcellular location">
    <subcellularLocation>
        <location evidence="1 10 12">Cytoplasm</location>
    </subcellularLocation>
</comment>
<dbReference type="Pfam" id="PF22042">
    <property type="entry name" value="EF-G_D2"/>
    <property type="match status" value="1"/>
</dbReference>
<dbReference type="Proteomes" id="UP000045978">
    <property type="component" value="Unassembled WGS sequence"/>
</dbReference>
<organism evidence="15 16">
    <name type="scientific">Xanthomonas graminis pv. phlei</name>
    <dbReference type="NCBI Taxonomy" id="487906"/>
    <lineage>
        <taxon>Bacteria</taxon>
        <taxon>Pseudomonadati</taxon>
        <taxon>Pseudomonadota</taxon>
        <taxon>Gammaproteobacteria</taxon>
        <taxon>Lysobacterales</taxon>
        <taxon>Lysobacteraceae</taxon>
        <taxon>Xanthomonas</taxon>
        <taxon>Xanthomonas translucens group</taxon>
        <taxon>Xanthomonas graminis</taxon>
    </lineage>
</organism>
<dbReference type="NCBIfam" id="TIGR00487">
    <property type="entry name" value="IF-2"/>
    <property type="match status" value="1"/>
</dbReference>
<proteinExistence type="inferred from homology"/>
<keyword evidence="6 10" id="KW-0547">Nucleotide-binding</keyword>
<evidence type="ECO:0000256" key="6">
    <source>
        <dbReference type="ARBA" id="ARBA00022741"/>
    </source>
</evidence>
<dbReference type="InterPro" id="IPR013575">
    <property type="entry name" value="IF2_assoc_dom_bac"/>
</dbReference>
<dbReference type="InterPro" id="IPR000795">
    <property type="entry name" value="T_Tr_GTP-bd_dom"/>
</dbReference>
<feature type="domain" description="Tr-type G" evidence="14">
    <location>
        <begin position="405"/>
        <end position="574"/>
    </location>
</feature>
<keyword evidence="8 10" id="KW-0342">GTP-binding</keyword>
<evidence type="ECO:0000256" key="3">
    <source>
        <dbReference type="ARBA" id="ARBA00020675"/>
    </source>
</evidence>
<dbReference type="CDD" id="cd01887">
    <property type="entry name" value="IF2_eIF5B"/>
    <property type="match status" value="1"/>
</dbReference>
<evidence type="ECO:0000313" key="16">
    <source>
        <dbReference type="Proteomes" id="UP000045978"/>
    </source>
</evidence>
<dbReference type="Pfam" id="PF08364">
    <property type="entry name" value="IF2_assoc"/>
    <property type="match status" value="1"/>
</dbReference>
<dbReference type="InterPro" id="IPR027417">
    <property type="entry name" value="P-loop_NTPase"/>
</dbReference>
<feature type="compositionally biased region" description="Basic and acidic residues" evidence="13">
    <location>
        <begin position="148"/>
        <end position="182"/>
    </location>
</feature>
<evidence type="ECO:0000256" key="7">
    <source>
        <dbReference type="ARBA" id="ARBA00022917"/>
    </source>
</evidence>
<feature type="region of interest" description="G-domain" evidence="10">
    <location>
        <begin position="408"/>
        <end position="556"/>
    </location>
</feature>
<name>A0A0K2ZI42_9XANT</name>
<comment type="similarity">
    <text evidence="2 10 11">Belongs to the TRAFAC class translation factor GTPase superfamily. Classic translation factor GTPase family. IF-2 subfamily.</text>
</comment>
<dbReference type="Gene3D" id="3.40.50.10050">
    <property type="entry name" value="Translation initiation factor IF- 2, domain 3"/>
    <property type="match status" value="1"/>
</dbReference>
<dbReference type="SUPFAM" id="SSF52156">
    <property type="entry name" value="Initiation factor IF2/eIF5b, domain 3"/>
    <property type="match status" value="1"/>
</dbReference>
<feature type="region of interest" description="Disordered" evidence="13">
    <location>
        <begin position="276"/>
        <end position="317"/>
    </location>
</feature>
<evidence type="ECO:0000256" key="4">
    <source>
        <dbReference type="ARBA" id="ARBA00022490"/>
    </source>
</evidence>
<dbReference type="Pfam" id="PF04760">
    <property type="entry name" value="IF2_N"/>
    <property type="match status" value="1"/>
</dbReference>
<dbReference type="PANTHER" id="PTHR43381">
    <property type="entry name" value="TRANSLATION INITIATION FACTOR IF-2-RELATED"/>
    <property type="match status" value="1"/>
</dbReference>
<dbReference type="GO" id="GO:0003924">
    <property type="term" value="F:GTPase activity"/>
    <property type="evidence" value="ECO:0007669"/>
    <property type="project" value="UniProtKB-UniRule"/>
</dbReference>
<dbReference type="InterPro" id="IPR009061">
    <property type="entry name" value="DNA-bd_dom_put_sf"/>
</dbReference>
<dbReference type="GO" id="GO:0003743">
    <property type="term" value="F:translation initiation factor activity"/>
    <property type="evidence" value="ECO:0007669"/>
    <property type="project" value="UniProtKB-UniRule"/>
</dbReference>
<evidence type="ECO:0000256" key="13">
    <source>
        <dbReference type="SAM" id="MobiDB-lite"/>
    </source>
</evidence>
<evidence type="ECO:0000256" key="2">
    <source>
        <dbReference type="ARBA" id="ARBA00007733"/>
    </source>
</evidence>
<evidence type="ECO:0000313" key="15">
    <source>
        <dbReference type="EMBL" id="CTP83010.1"/>
    </source>
</evidence>
<evidence type="ECO:0000256" key="5">
    <source>
        <dbReference type="ARBA" id="ARBA00022540"/>
    </source>
</evidence>
<dbReference type="InterPro" id="IPR000178">
    <property type="entry name" value="TF_IF2_bacterial-like"/>
</dbReference>
<accession>A0A0K2ZI42</accession>
<dbReference type="FunFam" id="3.40.50.300:FF:000019">
    <property type="entry name" value="Translation initiation factor IF-2"/>
    <property type="match status" value="1"/>
</dbReference>
<evidence type="ECO:0000256" key="1">
    <source>
        <dbReference type="ARBA" id="ARBA00004496"/>
    </source>
</evidence>
<feature type="binding site" evidence="10">
    <location>
        <begin position="414"/>
        <end position="421"/>
    </location>
    <ligand>
        <name>GTP</name>
        <dbReference type="ChEBI" id="CHEBI:37565"/>
    </ligand>
</feature>
<dbReference type="CDD" id="cd03692">
    <property type="entry name" value="mtIF2_IVc"/>
    <property type="match status" value="1"/>
</dbReference>
<reference evidence="15 16" key="1">
    <citation type="submission" date="2015-07" db="EMBL/GenBank/DDBJ databases">
        <authorList>
            <person name="Noorani M."/>
        </authorList>
    </citation>
    <scope>NUCLEOTIDE SEQUENCE [LARGE SCALE GENOMIC DNA]</scope>
    <source>
        <strain evidence="15">LMG730</strain>
    </source>
</reference>
<feature type="region of interest" description="Disordered" evidence="13">
    <location>
        <begin position="140"/>
        <end position="256"/>
    </location>
</feature>
<dbReference type="InterPro" id="IPR004161">
    <property type="entry name" value="EFTu-like_2"/>
</dbReference>
<dbReference type="InterPro" id="IPR036925">
    <property type="entry name" value="TIF_IF2_dom3_sf"/>
</dbReference>
<dbReference type="Gene3D" id="3.30.56.50">
    <property type="entry name" value="Putative DNA-binding domain, N-terminal subdomain of bacterial translation initiation factor IF2"/>
    <property type="match status" value="1"/>
</dbReference>
<keyword evidence="4 10" id="KW-0963">Cytoplasm</keyword>
<dbReference type="FunFam" id="2.40.30.10:FF:000008">
    <property type="entry name" value="Translation initiation factor IF-2"/>
    <property type="match status" value="1"/>
</dbReference>
<dbReference type="InterPro" id="IPR005225">
    <property type="entry name" value="Small_GTP-bd"/>
</dbReference>
<dbReference type="EMBL" id="CXOJ01000004">
    <property type="protein sequence ID" value="CTP83010.1"/>
    <property type="molecule type" value="Genomic_DNA"/>
</dbReference>
<dbReference type="FunFam" id="3.40.50.10050:FF:000001">
    <property type="entry name" value="Translation initiation factor IF-2"/>
    <property type="match status" value="1"/>
</dbReference>
<dbReference type="HAMAP" id="MF_00100_B">
    <property type="entry name" value="IF_2_B"/>
    <property type="match status" value="1"/>
</dbReference>
<dbReference type="Gene3D" id="2.40.30.10">
    <property type="entry name" value="Translation factors"/>
    <property type="match status" value="2"/>
</dbReference>
<feature type="binding site" evidence="10">
    <location>
        <begin position="514"/>
        <end position="517"/>
    </location>
    <ligand>
        <name>GTP</name>
        <dbReference type="ChEBI" id="CHEBI:37565"/>
    </ligand>
</feature>
<comment type="function">
    <text evidence="9 10 11">One of the essential components for the initiation of protein synthesis. Protects formylmethionyl-tRNA from spontaneous hydrolysis and promotes its binding to the 30S ribosomal subunits. Also involved in the hydrolysis of GTP during the formation of the 70S ribosomal complex.</text>
</comment>
<evidence type="ECO:0000256" key="10">
    <source>
        <dbReference type="HAMAP-Rule" id="MF_00100"/>
    </source>
</evidence>